<evidence type="ECO:0000256" key="1">
    <source>
        <dbReference type="SAM" id="Phobius"/>
    </source>
</evidence>
<comment type="caution">
    <text evidence="2">The sequence shown here is derived from an EMBL/GenBank/DDBJ whole genome shotgun (WGS) entry which is preliminary data.</text>
</comment>
<proteinExistence type="predicted"/>
<feature type="transmembrane region" description="Helical" evidence="1">
    <location>
        <begin position="42"/>
        <end position="62"/>
    </location>
</feature>
<keyword evidence="1" id="KW-1133">Transmembrane helix</keyword>
<accession>A0A7X4YBP1</accession>
<evidence type="ECO:0000313" key="3">
    <source>
        <dbReference type="Proteomes" id="UP000537825"/>
    </source>
</evidence>
<evidence type="ECO:0000313" key="2">
    <source>
        <dbReference type="EMBL" id="NBC42515.1"/>
    </source>
</evidence>
<dbReference type="Proteomes" id="UP000537825">
    <property type="component" value="Unassembled WGS sequence"/>
</dbReference>
<sequence>MNPWLVSGVVSFALGAYLRRRDERGPTKGVIDRRHLTPLQITYSLLFAYPFCAAYTALDLYLGP</sequence>
<keyword evidence="1" id="KW-0812">Transmembrane</keyword>
<reference evidence="2 3" key="1">
    <citation type="submission" date="2020-01" db="EMBL/GenBank/DDBJ databases">
        <title>The draft genome sequence of Corallococcus exiguus DSM 14696.</title>
        <authorList>
            <person name="Zhang X."/>
            <person name="Zhu H."/>
        </authorList>
    </citation>
    <scope>NUCLEOTIDE SEQUENCE [LARGE SCALE GENOMIC DNA]</scope>
    <source>
        <strain evidence="2 3">DSM 14696</strain>
    </source>
</reference>
<keyword evidence="1" id="KW-0472">Membrane</keyword>
<gene>
    <name evidence="2" type="ORF">GTZ93_22190</name>
</gene>
<dbReference type="EMBL" id="JAAAPK010000005">
    <property type="protein sequence ID" value="NBC42515.1"/>
    <property type="molecule type" value="Genomic_DNA"/>
</dbReference>
<dbReference type="RefSeq" id="WP_139921400.1">
    <property type="nucleotide sequence ID" value="NZ_CBCSLE010000104.1"/>
</dbReference>
<dbReference type="AlphaFoldDB" id="A0A7X4YBP1"/>
<name>A0A7X4YBP1_9BACT</name>
<keyword evidence="3" id="KW-1185">Reference proteome</keyword>
<protein>
    <submittedName>
        <fullName evidence="2">Uncharacterized protein</fullName>
    </submittedName>
</protein>
<organism evidence="2 3">
    <name type="scientific">Corallococcus exiguus</name>
    <dbReference type="NCBI Taxonomy" id="83462"/>
    <lineage>
        <taxon>Bacteria</taxon>
        <taxon>Pseudomonadati</taxon>
        <taxon>Myxococcota</taxon>
        <taxon>Myxococcia</taxon>
        <taxon>Myxococcales</taxon>
        <taxon>Cystobacterineae</taxon>
        <taxon>Myxococcaceae</taxon>
        <taxon>Corallococcus</taxon>
    </lineage>
</organism>